<organism evidence="2 3">
    <name type="scientific">Aeoliella straminimaris</name>
    <dbReference type="NCBI Taxonomy" id="2954799"/>
    <lineage>
        <taxon>Bacteria</taxon>
        <taxon>Pseudomonadati</taxon>
        <taxon>Planctomycetota</taxon>
        <taxon>Planctomycetia</taxon>
        <taxon>Pirellulales</taxon>
        <taxon>Lacipirellulaceae</taxon>
        <taxon>Aeoliella</taxon>
    </lineage>
</organism>
<keyword evidence="2" id="KW-0413">Isomerase</keyword>
<dbReference type="InterPro" id="IPR050312">
    <property type="entry name" value="IolE/XylAMocC-like"/>
</dbReference>
<dbReference type="SUPFAM" id="SSF51658">
    <property type="entry name" value="Xylose isomerase-like"/>
    <property type="match status" value="1"/>
</dbReference>
<dbReference type="AlphaFoldDB" id="A0A9X2JI83"/>
<name>A0A9X2JI83_9BACT</name>
<accession>A0A9X2JI83</accession>
<dbReference type="PANTHER" id="PTHR12110">
    <property type="entry name" value="HYDROXYPYRUVATE ISOMERASE"/>
    <property type="match status" value="1"/>
</dbReference>
<evidence type="ECO:0000313" key="3">
    <source>
        <dbReference type="Proteomes" id="UP001155241"/>
    </source>
</evidence>
<gene>
    <name evidence="2" type="ORF">NG895_16025</name>
</gene>
<dbReference type="InterPro" id="IPR013022">
    <property type="entry name" value="Xyl_isomerase-like_TIM-brl"/>
</dbReference>
<dbReference type="Gene3D" id="3.20.20.150">
    <property type="entry name" value="Divalent-metal-dependent TIM barrel enzymes"/>
    <property type="match status" value="1"/>
</dbReference>
<dbReference type="PANTHER" id="PTHR12110:SF52">
    <property type="entry name" value="XYLOSE ISOMERASE"/>
    <property type="match status" value="1"/>
</dbReference>
<proteinExistence type="predicted"/>
<dbReference type="EMBL" id="JAMXLR010000055">
    <property type="protein sequence ID" value="MCO6045418.1"/>
    <property type="molecule type" value="Genomic_DNA"/>
</dbReference>
<dbReference type="Proteomes" id="UP001155241">
    <property type="component" value="Unassembled WGS sequence"/>
</dbReference>
<dbReference type="RefSeq" id="WP_252853532.1">
    <property type="nucleotide sequence ID" value="NZ_JAMXLR010000055.1"/>
</dbReference>
<feature type="domain" description="Xylose isomerase-like TIM barrel" evidence="1">
    <location>
        <begin position="24"/>
        <end position="246"/>
    </location>
</feature>
<reference evidence="2" key="1">
    <citation type="submission" date="2022-06" db="EMBL/GenBank/DDBJ databases">
        <title>Aeoliella straminimaris, a novel planctomycete from sediments.</title>
        <authorList>
            <person name="Vitorino I.R."/>
            <person name="Lage O.M."/>
        </authorList>
    </citation>
    <scope>NUCLEOTIDE SEQUENCE</scope>
    <source>
        <strain evidence="2">ICT_H6.2</strain>
    </source>
</reference>
<dbReference type="InterPro" id="IPR036237">
    <property type="entry name" value="Xyl_isomerase-like_sf"/>
</dbReference>
<sequence>MPLDCNFSVNELTTYRWTFDEDLYYAQKAGFDSIGLWRRKVNDFGEARAREMLDDSDLTVSSLSWAGGFTGGDGRTLDESIRDALAAVGAAERLQADCLVVLAGGQNSHIRPHRNRLFRQGLDEMLMAAEVAGVTLAIKPMHASCAREWTFLNSLEDALELLGQYQSPHVKLVYDLYHFPELADDPALVADLVPHLALVQLGDARVAQTAAQERCPLGHGVLPIWETVAALQFAGYNGCFDVELMGAEIEVADYQTLLAETYQSLVAGVDAVRQDEHRPLAERSR</sequence>
<dbReference type="GO" id="GO:0016853">
    <property type="term" value="F:isomerase activity"/>
    <property type="evidence" value="ECO:0007669"/>
    <property type="project" value="UniProtKB-KW"/>
</dbReference>
<evidence type="ECO:0000259" key="1">
    <source>
        <dbReference type="Pfam" id="PF01261"/>
    </source>
</evidence>
<evidence type="ECO:0000313" key="2">
    <source>
        <dbReference type="EMBL" id="MCO6045418.1"/>
    </source>
</evidence>
<keyword evidence="3" id="KW-1185">Reference proteome</keyword>
<comment type="caution">
    <text evidence="2">The sequence shown here is derived from an EMBL/GenBank/DDBJ whole genome shotgun (WGS) entry which is preliminary data.</text>
</comment>
<dbReference type="Pfam" id="PF01261">
    <property type="entry name" value="AP_endonuc_2"/>
    <property type="match status" value="1"/>
</dbReference>
<protein>
    <submittedName>
        <fullName evidence="2">Sugar phosphate isomerase/epimerase</fullName>
    </submittedName>
</protein>